<sequence>MHKFKQKEVPTMSQIYLRQAQLADRDAIMKIIDEAKATMKRAGSPQWQDGHPNATMITEDISREIGWVLMFNRQIAGYAAMQLTPEPTYQHISNGQWAQPGQPYATFHRVAISDRFRGQHLGQFLIANLLTLGIAKGLVNFRLDTHPVNDAMQGLAKSCGFIQRGKIEVDDQLDPHRLAFELNLSQPRAKLGHVSNDFMKPLLHHNQ</sequence>
<dbReference type="EMBL" id="AZGO01000060">
    <property type="protein sequence ID" value="KRM35712.1"/>
    <property type="molecule type" value="Genomic_DNA"/>
</dbReference>
<dbReference type="Gene3D" id="3.40.630.30">
    <property type="match status" value="1"/>
</dbReference>
<dbReference type="GO" id="GO:0016747">
    <property type="term" value="F:acyltransferase activity, transferring groups other than amino-acyl groups"/>
    <property type="evidence" value="ECO:0007669"/>
    <property type="project" value="InterPro"/>
</dbReference>
<dbReference type="SUPFAM" id="SSF55729">
    <property type="entry name" value="Acyl-CoA N-acyltransferases (Nat)"/>
    <property type="match status" value="1"/>
</dbReference>
<comment type="caution">
    <text evidence="2">The sequence shown here is derived from an EMBL/GenBank/DDBJ whole genome shotgun (WGS) entry which is preliminary data.</text>
</comment>
<dbReference type="Proteomes" id="UP000051085">
    <property type="component" value="Unassembled WGS sequence"/>
</dbReference>
<feature type="domain" description="N-acetyltransferase" evidence="1">
    <location>
        <begin position="15"/>
        <end position="187"/>
    </location>
</feature>
<evidence type="ECO:0000313" key="3">
    <source>
        <dbReference type="Proteomes" id="UP000051085"/>
    </source>
</evidence>
<evidence type="ECO:0000313" key="2">
    <source>
        <dbReference type="EMBL" id="KRM35712.1"/>
    </source>
</evidence>
<gene>
    <name evidence="2" type="ORF">FD34_GL000599</name>
</gene>
<protein>
    <submittedName>
        <fullName evidence="2">Acetyltransferase</fullName>
    </submittedName>
</protein>
<reference evidence="2 3" key="1">
    <citation type="journal article" date="2015" name="Genome Announc.">
        <title>Expanding the biotechnology potential of lactobacilli through comparative genomics of 213 strains and associated genera.</title>
        <authorList>
            <person name="Sun Z."/>
            <person name="Harris H.M."/>
            <person name="McCann A."/>
            <person name="Guo C."/>
            <person name="Argimon S."/>
            <person name="Zhang W."/>
            <person name="Yang X."/>
            <person name="Jeffery I.B."/>
            <person name="Cooney J.C."/>
            <person name="Kagawa T.F."/>
            <person name="Liu W."/>
            <person name="Song Y."/>
            <person name="Salvetti E."/>
            <person name="Wrobel A."/>
            <person name="Rasinkangas P."/>
            <person name="Parkhill J."/>
            <person name="Rea M.C."/>
            <person name="O'Sullivan O."/>
            <person name="Ritari J."/>
            <person name="Douillard F.P."/>
            <person name="Paul Ross R."/>
            <person name="Yang R."/>
            <person name="Briner A.E."/>
            <person name="Felis G.E."/>
            <person name="de Vos W.M."/>
            <person name="Barrangou R."/>
            <person name="Klaenhammer T.R."/>
            <person name="Caufield P.W."/>
            <person name="Cui Y."/>
            <person name="Zhang H."/>
            <person name="O'Toole P.W."/>
        </authorList>
    </citation>
    <scope>NUCLEOTIDE SEQUENCE [LARGE SCALE GENOMIC DNA]</scope>
    <source>
        <strain evidence="2 3">DSM 8475</strain>
    </source>
</reference>
<accession>A0A922PU22</accession>
<organism evidence="2 3">
    <name type="scientific">Limosilactobacillus pontis DSM 8475</name>
    <dbReference type="NCBI Taxonomy" id="1423794"/>
    <lineage>
        <taxon>Bacteria</taxon>
        <taxon>Bacillati</taxon>
        <taxon>Bacillota</taxon>
        <taxon>Bacilli</taxon>
        <taxon>Lactobacillales</taxon>
        <taxon>Lactobacillaceae</taxon>
        <taxon>Limosilactobacillus</taxon>
    </lineage>
</organism>
<dbReference type="InterPro" id="IPR000182">
    <property type="entry name" value="GNAT_dom"/>
</dbReference>
<name>A0A922PU22_9LACO</name>
<dbReference type="PROSITE" id="PS51186">
    <property type="entry name" value="GNAT"/>
    <property type="match status" value="1"/>
</dbReference>
<dbReference type="Pfam" id="PF00583">
    <property type="entry name" value="Acetyltransf_1"/>
    <property type="match status" value="1"/>
</dbReference>
<dbReference type="InterPro" id="IPR016181">
    <property type="entry name" value="Acyl_CoA_acyltransferase"/>
</dbReference>
<dbReference type="AlphaFoldDB" id="A0A922PU22"/>
<evidence type="ECO:0000259" key="1">
    <source>
        <dbReference type="PROSITE" id="PS51186"/>
    </source>
</evidence>
<proteinExistence type="predicted"/>